<proteinExistence type="predicted"/>
<name>A0A4P7HN79_9RHOB</name>
<dbReference type="InterPro" id="IPR052931">
    <property type="entry name" value="Prophage_regulatory_activator"/>
</dbReference>
<dbReference type="Proteomes" id="UP000296374">
    <property type="component" value="Chromosome"/>
</dbReference>
<evidence type="ECO:0000313" key="2">
    <source>
        <dbReference type="Proteomes" id="UP000296374"/>
    </source>
</evidence>
<dbReference type="KEGG" id="plia:E4191_10885"/>
<dbReference type="InterPro" id="IPR010260">
    <property type="entry name" value="AlpA"/>
</dbReference>
<protein>
    <submittedName>
        <fullName evidence="1">AlpA family phage regulatory protein</fullName>
    </submittedName>
</protein>
<dbReference type="PANTHER" id="PTHR36154:SF1">
    <property type="entry name" value="DNA-BINDING TRANSCRIPTIONAL ACTIVATOR ALPA"/>
    <property type="match status" value="1"/>
</dbReference>
<organism evidence="1 2">
    <name type="scientific">Paracoccus liaowanqingii</name>
    <dbReference type="NCBI Taxonomy" id="2560053"/>
    <lineage>
        <taxon>Bacteria</taxon>
        <taxon>Pseudomonadati</taxon>
        <taxon>Pseudomonadota</taxon>
        <taxon>Alphaproteobacteria</taxon>
        <taxon>Rhodobacterales</taxon>
        <taxon>Paracoccaceae</taxon>
        <taxon>Paracoccus</taxon>
    </lineage>
</organism>
<evidence type="ECO:0000313" key="1">
    <source>
        <dbReference type="EMBL" id="QBX35143.1"/>
    </source>
</evidence>
<sequence>MTEEIWRLPRVAATIGMRRSWIYLAVKEGRFPAPVQIGTRAIGWKRSAVLAWLESRQRRTL</sequence>
<dbReference type="RefSeq" id="WP_135313426.1">
    <property type="nucleotide sequence ID" value="NZ_CP038439.1"/>
</dbReference>
<gene>
    <name evidence="1" type="ORF">E4191_10885</name>
</gene>
<accession>A0A4P7HN79</accession>
<dbReference type="Pfam" id="PF05930">
    <property type="entry name" value="Phage_AlpA"/>
    <property type="match status" value="1"/>
</dbReference>
<reference evidence="2" key="1">
    <citation type="submission" date="2019-03" db="EMBL/GenBank/DDBJ databases">
        <authorList>
            <person name="Li J."/>
        </authorList>
    </citation>
    <scope>NUCLEOTIDE SEQUENCE [LARGE SCALE GENOMIC DNA]</scope>
    <source>
        <strain evidence="2">2251</strain>
    </source>
</reference>
<dbReference type="PANTHER" id="PTHR36154">
    <property type="entry name" value="DNA-BINDING TRANSCRIPTIONAL ACTIVATOR ALPA"/>
    <property type="match status" value="1"/>
</dbReference>
<dbReference type="EMBL" id="CP038439">
    <property type="protein sequence ID" value="QBX35143.1"/>
    <property type="molecule type" value="Genomic_DNA"/>
</dbReference>
<dbReference type="AlphaFoldDB" id="A0A4P7HN79"/>
<dbReference type="Gene3D" id="1.10.238.160">
    <property type="match status" value="1"/>
</dbReference>